<name>A0A0S4LAC3_9BACT</name>
<dbReference type="SUPFAM" id="SSF52540">
    <property type="entry name" value="P-loop containing nucleoside triphosphate hydrolases"/>
    <property type="match status" value="1"/>
</dbReference>
<dbReference type="STRING" id="1742972.COMA1_11230"/>
<dbReference type="InterPro" id="IPR005225">
    <property type="entry name" value="Small_GTP-bd"/>
</dbReference>
<accession>A0A0S4LAC3</accession>
<evidence type="ECO:0008006" key="5">
    <source>
        <dbReference type="Google" id="ProtNLM"/>
    </source>
</evidence>
<dbReference type="GO" id="GO:0005525">
    <property type="term" value="F:GTP binding"/>
    <property type="evidence" value="ECO:0007669"/>
    <property type="project" value="UniProtKB-KW"/>
</dbReference>
<dbReference type="InterPro" id="IPR001806">
    <property type="entry name" value="Small_GTPase"/>
</dbReference>
<dbReference type="CDD" id="cd00154">
    <property type="entry name" value="Rab"/>
    <property type="match status" value="1"/>
</dbReference>
<dbReference type="SMART" id="SM00175">
    <property type="entry name" value="RAB"/>
    <property type="match status" value="1"/>
</dbReference>
<sequence length="173" mass="19324">MMQKKVCMLGGFAVGKTSLVRRFVTNVFSAHYQTTIGVTVEKKTVTVDHQDVMLMLWDLYGEDEFQHVRESYLRGSSGYILVIDGTRKATLDTARLLQQTVVRTVGPLPFVAIINKSDLRSEWEIDQPVIEQLREQGWSVFFGSAKLGQGVDELFGCLAAMLLSPAPPSRICP</sequence>
<dbReference type="AlphaFoldDB" id="A0A0S4LAC3"/>
<dbReference type="PRINTS" id="PR00449">
    <property type="entry name" value="RASTRNSFRMNG"/>
</dbReference>
<evidence type="ECO:0000313" key="3">
    <source>
        <dbReference type="EMBL" id="CUS33576.1"/>
    </source>
</evidence>
<dbReference type="PANTHER" id="PTHR47977">
    <property type="entry name" value="RAS-RELATED PROTEIN RAB"/>
    <property type="match status" value="1"/>
</dbReference>
<dbReference type="NCBIfam" id="TIGR00231">
    <property type="entry name" value="small_GTP"/>
    <property type="match status" value="1"/>
</dbReference>
<reference evidence="3 4" key="1">
    <citation type="submission" date="2015-10" db="EMBL/GenBank/DDBJ databases">
        <authorList>
            <person name="Gilbert D.G."/>
        </authorList>
    </citation>
    <scope>NUCLEOTIDE SEQUENCE [LARGE SCALE GENOMIC DNA]</scope>
    <source>
        <strain evidence="3">COMA1</strain>
    </source>
</reference>
<evidence type="ECO:0000256" key="2">
    <source>
        <dbReference type="ARBA" id="ARBA00023134"/>
    </source>
</evidence>
<keyword evidence="1" id="KW-0547">Nucleotide-binding</keyword>
<dbReference type="InterPro" id="IPR027417">
    <property type="entry name" value="P-loop_NTPase"/>
</dbReference>
<gene>
    <name evidence="3" type="ORF">COMA1_11230</name>
</gene>
<dbReference type="Proteomes" id="UP000199032">
    <property type="component" value="Unassembled WGS sequence"/>
</dbReference>
<protein>
    <recommendedName>
        <fullName evidence="5">GTP-binding protein</fullName>
    </recommendedName>
</protein>
<dbReference type="SMART" id="SM00174">
    <property type="entry name" value="RHO"/>
    <property type="match status" value="1"/>
</dbReference>
<keyword evidence="2" id="KW-0342">GTP-binding</keyword>
<dbReference type="SMART" id="SM00173">
    <property type="entry name" value="RAS"/>
    <property type="match status" value="1"/>
</dbReference>
<dbReference type="PROSITE" id="PS51421">
    <property type="entry name" value="RAS"/>
    <property type="match status" value="1"/>
</dbReference>
<keyword evidence="4" id="KW-1185">Reference proteome</keyword>
<dbReference type="EMBL" id="CZQA01000001">
    <property type="protein sequence ID" value="CUS33576.1"/>
    <property type="molecule type" value="Genomic_DNA"/>
</dbReference>
<dbReference type="InterPro" id="IPR050227">
    <property type="entry name" value="Rab"/>
</dbReference>
<evidence type="ECO:0000313" key="4">
    <source>
        <dbReference type="Proteomes" id="UP000199032"/>
    </source>
</evidence>
<dbReference type="Gene3D" id="3.40.50.300">
    <property type="entry name" value="P-loop containing nucleotide triphosphate hydrolases"/>
    <property type="match status" value="1"/>
</dbReference>
<organism evidence="3 4">
    <name type="scientific">Candidatus Nitrospira nitrosa</name>
    <dbReference type="NCBI Taxonomy" id="1742972"/>
    <lineage>
        <taxon>Bacteria</taxon>
        <taxon>Pseudomonadati</taxon>
        <taxon>Nitrospirota</taxon>
        <taxon>Nitrospiria</taxon>
        <taxon>Nitrospirales</taxon>
        <taxon>Nitrospiraceae</taxon>
        <taxon>Nitrospira</taxon>
    </lineage>
</organism>
<dbReference type="OrthoDB" id="7957980at2"/>
<evidence type="ECO:0000256" key="1">
    <source>
        <dbReference type="ARBA" id="ARBA00022741"/>
    </source>
</evidence>
<dbReference type="GO" id="GO:0003924">
    <property type="term" value="F:GTPase activity"/>
    <property type="evidence" value="ECO:0007669"/>
    <property type="project" value="InterPro"/>
</dbReference>
<dbReference type="Pfam" id="PF00071">
    <property type="entry name" value="Ras"/>
    <property type="match status" value="1"/>
</dbReference>
<dbReference type="PROSITE" id="PS51419">
    <property type="entry name" value="RAB"/>
    <property type="match status" value="1"/>
</dbReference>
<proteinExistence type="predicted"/>